<name>A0A4R2IWZ7_9ACTN</name>
<feature type="compositionally biased region" description="Low complexity" evidence="1">
    <location>
        <begin position="517"/>
        <end position="591"/>
    </location>
</feature>
<evidence type="ECO:0000313" key="2">
    <source>
        <dbReference type="EMBL" id="TCO48758.1"/>
    </source>
</evidence>
<organism evidence="2 3">
    <name type="scientific">Kribbella antiqua</name>
    <dbReference type="NCBI Taxonomy" id="2512217"/>
    <lineage>
        <taxon>Bacteria</taxon>
        <taxon>Bacillati</taxon>
        <taxon>Actinomycetota</taxon>
        <taxon>Actinomycetes</taxon>
        <taxon>Propionibacteriales</taxon>
        <taxon>Kribbellaceae</taxon>
        <taxon>Kribbella</taxon>
    </lineage>
</organism>
<feature type="compositionally biased region" description="Low complexity" evidence="1">
    <location>
        <begin position="494"/>
        <end position="510"/>
    </location>
</feature>
<dbReference type="OrthoDB" id="3823043at2"/>
<comment type="caution">
    <text evidence="2">The sequence shown here is derived from an EMBL/GenBank/DDBJ whole genome shotgun (WGS) entry which is preliminary data.</text>
</comment>
<dbReference type="AlphaFoldDB" id="A0A4R2IWZ7"/>
<dbReference type="EMBL" id="SLWR01000004">
    <property type="protein sequence ID" value="TCO48758.1"/>
    <property type="molecule type" value="Genomic_DNA"/>
</dbReference>
<sequence>MRGLAITQPGGDHQVPAAAIAPTVSAPTRTACCAHCKAWHSRPLDDGYPPDYVPDDLLCLADLDLPSDPQFIPEPDDWDVELDVPLVATRSSRVDDLDWQEWHGVEQDEAERALLGLGAPAWLCLPPGGALATALEDTRPRAMSPIALIELLKAATRMAGWAEALKAEAMASFYRQRQAEHTEAPRPTQLDTKGRPIDPERSWHAELALALGVTKETIARKVTTALRLTSTLRATHTALKCGALTWGKALAISEATADLPDDAAHAVEAHVLKRAPQQTHRNLLESLRRQVAKHTTREDTDNHRAAVADRTCKIVPLPNGMAGLWIVHTADKIQQIWVTIQAMATLAKRGTPTTTDSPTAGDPTTGEPATKSSTSSGSAATTRAPSTPATADAATSEPLANDSTHNGSAASTRAPSTPATADAATSEPVANDSTHNGSAASTRAPSTPATADAATSEPLANDSTHNDSTTPGSTTNDPSGNGDASHNSATCNRATVDPATPNTTPNTTPDTNRDDTAANAAAATDTTHAKTTSDGPSTTAPHGTPPTHTTDATNATAHAASGSTPGRPAPTAARPDPHTATATATAGQDDGALNHAPPTPHHHGDPTDTQANDAAAEQPHTDAATEPGKDTRTAEQRRADVTADLFEHILRNGLDWLGRRLPDQHRRRPHIEVIIPASTLLGVDNHPAELTGYGPIPAEMARRIAEDGTWRRLLTDPVNGIVLEAATTRHDPGALVTETLLARHPVCAWPGCNRTSRDCDRDHTTPFAQSGTTTLTGLAPYCEYHHVIKDTPTWGWTTTSHPDGSITLTTPTGHRHTTVPPARGPITAHDPNRDAHTDTDTESGTGSSNGSGDVSHGRSLPASAAWRTPADDPPPF</sequence>
<dbReference type="RefSeq" id="WP_132148877.1">
    <property type="nucleotide sequence ID" value="NZ_SLWR01000004.1"/>
</dbReference>
<feature type="compositionally biased region" description="Low complexity" evidence="1">
    <location>
        <begin position="842"/>
        <end position="853"/>
    </location>
</feature>
<reference evidence="2 3" key="1">
    <citation type="journal article" date="2015" name="Stand. Genomic Sci.">
        <title>Genomic Encyclopedia of Bacterial and Archaeal Type Strains, Phase III: the genomes of soil and plant-associated and newly described type strains.</title>
        <authorList>
            <person name="Whitman W.B."/>
            <person name="Woyke T."/>
            <person name="Klenk H.P."/>
            <person name="Zhou Y."/>
            <person name="Lilburn T.G."/>
            <person name="Beck B.J."/>
            <person name="De Vos P."/>
            <person name="Vandamme P."/>
            <person name="Eisen J.A."/>
            <person name="Garrity G."/>
            <person name="Hugenholtz P."/>
            <person name="Kyrpides N.C."/>
        </authorList>
    </citation>
    <scope>NUCLEOTIDE SEQUENCE [LARGE SCALE GENOMIC DNA]</scope>
    <source>
        <strain evidence="2 3">VKM Ac-2541</strain>
    </source>
</reference>
<dbReference type="InterPro" id="IPR003615">
    <property type="entry name" value="HNH_nuc"/>
</dbReference>
<feature type="region of interest" description="Disordered" evidence="1">
    <location>
        <begin position="177"/>
        <end position="198"/>
    </location>
</feature>
<evidence type="ECO:0000313" key="3">
    <source>
        <dbReference type="Proteomes" id="UP000295573"/>
    </source>
</evidence>
<feature type="region of interest" description="Disordered" evidence="1">
    <location>
        <begin position="349"/>
        <end position="636"/>
    </location>
</feature>
<feature type="compositionally biased region" description="Low complexity" evidence="1">
    <location>
        <begin position="438"/>
        <end position="456"/>
    </location>
</feature>
<accession>A0A4R2IWZ7</accession>
<protein>
    <submittedName>
        <fullName evidence="2">Uncharacterized protein DUF222</fullName>
    </submittedName>
</protein>
<keyword evidence="3" id="KW-1185">Reference proteome</keyword>
<feature type="compositionally biased region" description="Low complexity" evidence="1">
    <location>
        <begin position="368"/>
        <end position="396"/>
    </location>
</feature>
<feature type="compositionally biased region" description="Low complexity" evidence="1">
    <location>
        <begin position="408"/>
        <end position="426"/>
    </location>
</feature>
<feature type="region of interest" description="Disordered" evidence="1">
    <location>
        <begin position="805"/>
        <end position="876"/>
    </location>
</feature>
<gene>
    <name evidence="2" type="ORF">EV646_104580</name>
</gene>
<feature type="compositionally biased region" description="Basic and acidic residues" evidence="1">
    <location>
        <begin position="830"/>
        <end position="839"/>
    </location>
</feature>
<feature type="compositionally biased region" description="Polar residues" evidence="1">
    <location>
        <begin position="461"/>
        <end position="493"/>
    </location>
</feature>
<evidence type="ECO:0000256" key="1">
    <source>
        <dbReference type="SAM" id="MobiDB-lite"/>
    </source>
</evidence>
<feature type="compositionally biased region" description="Basic and acidic residues" evidence="1">
    <location>
        <begin position="627"/>
        <end position="636"/>
    </location>
</feature>
<dbReference type="CDD" id="cd00085">
    <property type="entry name" value="HNHc"/>
    <property type="match status" value="1"/>
</dbReference>
<proteinExistence type="predicted"/>
<dbReference type="Proteomes" id="UP000295573">
    <property type="component" value="Unassembled WGS sequence"/>
</dbReference>